<proteinExistence type="predicted"/>
<dbReference type="AlphaFoldDB" id="A0AAU8DKG8"/>
<name>A0AAU8DKG8_9ACTN</name>
<dbReference type="RefSeq" id="WP_353648074.1">
    <property type="nucleotide sequence ID" value="NZ_CP159218.1"/>
</dbReference>
<dbReference type="EMBL" id="CP159218">
    <property type="protein sequence ID" value="XCG62459.1"/>
    <property type="molecule type" value="Genomic_DNA"/>
</dbReference>
<gene>
    <name evidence="1" type="ORF">ABLG96_14515</name>
</gene>
<accession>A0AAU8DKG8</accession>
<reference evidence="1" key="1">
    <citation type="submission" date="2024-05" db="EMBL/GenBank/DDBJ databases">
        <authorList>
            <person name="Cai S.Y."/>
            <person name="Jin L.M."/>
            <person name="Li H.R."/>
        </authorList>
    </citation>
    <scope>NUCLEOTIDE SEQUENCE</scope>
    <source>
        <strain evidence="1">A5-74</strain>
    </source>
</reference>
<evidence type="ECO:0000313" key="1">
    <source>
        <dbReference type="EMBL" id="XCG62459.1"/>
    </source>
</evidence>
<organism evidence="1">
    <name type="scientific">Nakamurella sp. A5-74</name>
    <dbReference type="NCBI Taxonomy" id="3158264"/>
    <lineage>
        <taxon>Bacteria</taxon>
        <taxon>Bacillati</taxon>
        <taxon>Actinomycetota</taxon>
        <taxon>Actinomycetes</taxon>
        <taxon>Nakamurellales</taxon>
        <taxon>Nakamurellaceae</taxon>
        <taxon>Nakamurella</taxon>
    </lineage>
</organism>
<protein>
    <submittedName>
        <fullName evidence="1">Uncharacterized protein</fullName>
    </submittedName>
</protein>
<sequence length="239" mass="24154">MITAVLFVPAAPWLIPSVAPLLLAEQSALRRSVGALIDTTHVSRWSALGVSATGRSRWDRVLPMDLGTDPYRGGACVAGFPGCHFVARALLGVVPLDAGALAPSAPGDLPGDADSADRASVTDGLAELDRDDDGSALLVAADGSTAHGEPAPGGPDERAAGYDAALHAALTGGPAATRQWLGSTAGSPQLAADLGATLPTVLPAVLTALAGSTGGWDVSAHDLVMPYGVGHHILRWGRR</sequence>